<dbReference type="OMA" id="CGSKWYT"/>
<evidence type="ECO:0000313" key="13">
    <source>
        <dbReference type="EMBL" id="EPE03139.1"/>
    </source>
</evidence>
<name>S3BPE0_OPHP1</name>
<feature type="region of interest" description="Disordered" evidence="11">
    <location>
        <begin position="412"/>
        <end position="435"/>
    </location>
</feature>
<organism evidence="13 14">
    <name type="scientific">Ophiostoma piceae (strain UAMH 11346)</name>
    <name type="common">Sap stain fungus</name>
    <dbReference type="NCBI Taxonomy" id="1262450"/>
    <lineage>
        <taxon>Eukaryota</taxon>
        <taxon>Fungi</taxon>
        <taxon>Dikarya</taxon>
        <taxon>Ascomycota</taxon>
        <taxon>Pezizomycotina</taxon>
        <taxon>Sordariomycetes</taxon>
        <taxon>Sordariomycetidae</taxon>
        <taxon>Ophiostomatales</taxon>
        <taxon>Ophiostomataceae</taxon>
        <taxon>Ophiostoma</taxon>
    </lineage>
</organism>
<gene>
    <name evidence="13" type="ORF">F503_01475</name>
</gene>
<dbReference type="OrthoDB" id="4187847at2759"/>
<dbReference type="Pfam" id="PF03663">
    <property type="entry name" value="Glyco_hydro_76"/>
    <property type="match status" value="1"/>
</dbReference>
<dbReference type="SUPFAM" id="SSF48208">
    <property type="entry name" value="Six-hairpin glycosidases"/>
    <property type="match status" value="1"/>
</dbReference>
<keyword evidence="6 10" id="KW-0378">Hydrolase</keyword>
<evidence type="ECO:0000256" key="5">
    <source>
        <dbReference type="ARBA" id="ARBA00022729"/>
    </source>
</evidence>
<dbReference type="Proteomes" id="UP000016923">
    <property type="component" value="Unassembled WGS sequence"/>
</dbReference>
<evidence type="ECO:0000256" key="10">
    <source>
        <dbReference type="PIRNR" id="PIRNR016302"/>
    </source>
</evidence>
<evidence type="ECO:0000256" key="12">
    <source>
        <dbReference type="SAM" id="SignalP"/>
    </source>
</evidence>
<dbReference type="AlphaFoldDB" id="S3BPE0"/>
<reference evidence="13 14" key="1">
    <citation type="journal article" date="2013" name="BMC Genomics">
        <title>The genome and transcriptome of the pine saprophyte Ophiostoma piceae, and a comparison with the bark beetle-associated pine pathogen Grosmannia clavigera.</title>
        <authorList>
            <person name="Haridas S."/>
            <person name="Wang Y."/>
            <person name="Lim L."/>
            <person name="Massoumi Alamouti S."/>
            <person name="Jackman S."/>
            <person name="Docking R."/>
            <person name="Robertson G."/>
            <person name="Birol I."/>
            <person name="Bohlmann J."/>
            <person name="Breuil C."/>
        </authorList>
    </citation>
    <scope>NUCLEOTIDE SEQUENCE [LARGE SCALE GENOMIC DNA]</scope>
    <source>
        <strain evidence="13 14">UAMH 11346</strain>
    </source>
</reference>
<keyword evidence="5 12" id="KW-0732">Signal</keyword>
<evidence type="ECO:0000256" key="3">
    <source>
        <dbReference type="ARBA" id="ARBA00009699"/>
    </source>
</evidence>
<keyword evidence="14" id="KW-1185">Reference proteome</keyword>
<dbReference type="EC" id="3.2.1.101" evidence="4 10"/>
<evidence type="ECO:0000256" key="1">
    <source>
        <dbReference type="ARBA" id="ARBA00001452"/>
    </source>
</evidence>
<comment type="catalytic activity">
    <reaction evidence="1 10">
        <text>Random hydrolysis of (1-&gt;6)-alpha-D-mannosidic linkages in unbranched (1-&gt;6)-mannans.</text>
        <dbReference type="EC" id="3.2.1.101"/>
    </reaction>
</comment>
<keyword evidence="8" id="KW-0325">Glycoprotein</keyword>
<evidence type="ECO:0000256" key="2">
    <source>
        <dbReference type="ARBA" id="ARBA00004308"/>
    </source>
</evidence>
<comment type="subcellular location">
    <subcellularLocation>
        <location evidence="2">Endomembrane system</location>
    </subcellularLocation>
</comment>
<dbReference type="GO" id="GO:0016052">
    <property type="term" value="P:carbohydrate catabolic process"/>
    <property type="evidence" value="ECO:0007669"/>
    <property type="project" value="InterPro"/>
</dbReference>
<dbReference type="PIRSF" id="PIRSF016302">
    <property type="entry name" value="Man_a_manosd"/>
    <property type="match status" value="1"/>
</dbReference>
<evidence type="ECO:0000256" key="11">
    <source>
        <dbReference type="SAM" id="MobiDB-lite"/>
    </source>
</evidence>
<evidence type="ECO:0000256" key="8">
    <source>
        <dbReference type="ARBA" id="ARBA00023180"/>
    </source>
</evidence>
<feature type="compositionally biased region" description="Low complexity" evidence="11">
    <location>
        <begin position="412"/>
        <end position="423"/>
    </location>
</feature>
<keyword evidence="7" id="KW-0472">Membrane</keyword>
<dbReference type="GO" id="GO:0012505">
    <property type="term" value="C:endomembrane system"/>
    <property type="evidence" value="ECO:0007669"/>
    <property type="project" value="UniProtKB-SubCell"/>
</dbReference>
<feature type="signal peptide" evidence="12">
    <location>
        <begin position="1"/>
        <end position="16"/>
    </location>
</feature>
<sequence length="460" mass="48758">MVNILAAVALLASVGAATDSIDSVAPKDLAVTSKVSILGVAKTLAGGVMSYYLGNATTFADLPKPYYWWECGALLGAMLDYSYYTNDSTYDDAIATALMANVGPAYDFMVPEHWLDEGNDDQAFWAFAALSAAEHDFEQPASLTPAGVPSWTAISINVWESMVGRWNTTLCGGGLSWQIFAENFNGLNYKNSASNGGFFHISARLALLTGNQTYLDWAAKVWDWTTAVGLIDKDYNVFDGTDSADNCTTVNPLSFSYQNGIFLQGAAALANLTGSDVWAGHAAGLLNSSRAFFTPSDNATNIMWEHACEGVGRCTTDMKSFKGYLSRFMYASSVVMPSLASNISTYMRKSAVAAGQSCTGINMDGAPSANGTTCGQRWYVGGFDENVGLGQELSALEAVHGLLVLDGVVDDVPSPTPSTTTTPTPSPTASQQSGAHSMAPLDLRWTVLGMACALFAFGMA</sequence>
<evidence type="ECO:0000256" key="4">
    <source>
        <dbReference type="ARBA" id="ARBA00012350"/>
    </source>
</evidence>
<dbReference type="InterPro" id="IPR005198">
    <property type="entry name" value="Glyco_hydro_76"/>
</dbReference>
<protein>
    <recommendedName>
        <fullName evidence="4 10">Mannan endo-1,6-alpha-mannosidase</fullName>
        <ecNumber evidence="4 10">3.2.1.101</ecNumber>
    </recommendedName>
</protein>
<comment type="similarity">
    <text evidence="3 10">Belongs to the glycosyl hydrolase 76 family.</text>
</comment>
<dbReference type="HOGENOM" id="CLU_025694_2_1_1"/>
<keyword evidence="9 10" id="KW-0326">Glycosidase</keyword>
<evidence type="ECO:0000256" key="6">
    <source>
        <dbReference type="ARBA" id="ARBA00022801"/>
    </source>
</evidence>
<feature type="chain" id="PRO_5004506421" description="Mannan endo-1,6-alpha-mannosidase" evidence="12">
    <location>
        <begin position="17"/>
        <end position="460"/>
    </location>
</feature>
<dbReference type="EMBL" id="KE148170">
    <property type="protein sequence ID" value="EPE03139.1"/>
    <property type="molecule type" value="Genomic_DNA"/>
</dbReference>
<dbReference type="InterPro" id="IPR008928">
    <property type="entry name" value="6-hairpin_glycosidase_sf"/>
</dbReference>
<evidence type="ECO:0000256" key="7">
    <source>
        <dbReference type="ARBA" id="ARBA00023136"/>
    </source>
</evidence>
<dbReference type="GO" id="GO:0009272">
    <property type="term" value="P:fungal-type cell wall biogenesis"/>
    <property type="evidence" value="ECO:0007669"/>
    <property type="project" value="TreeGrafter"/>
</dbReference>
<dbReference type="PANTHER" id="PTHR12145">
    <property type="entry name" value="MANNAN ENDO-1,6-ALPHA-MANNOSIDASE DCW1"/>
    <property type="match status" value="1"/>
</dbReference>
<dbReference type="VEuPathDB" id="FungiDB:F503_01475"/>
<dbReference type="STRING" id="1262450.S3BPE0"/>
<accession>S3BPE0</accession>
<dbReference type="eggNOG" id="ENOG502SMCE">
    <property type="taxonomic scope" value="Eukaryota"/>
</dbReference>
<dbReference type="GO" id="GO:0008496">
    <property type="term" value="F:mannan endo-1,6-alpha-mannosidase activity"/>
    <property type="evidence" value="ECO:0007669"/>
    <property type="project" value="UniProtKB-UniRule"/>
</dbReference>
<dbReference type="InterPro" id="IPR014480">
    <property type="entry name" value="Mannan-1_6-alpha_mannosidase"/>
</dbReference>
<evidence type="ECO:0000313" key="14">
    <source>
        <dbReference type="Proteomes" id="UP000016923"/>
    </source>
</evidence>
<evidence type="ECO:0000256" key="9">
    <source>
        <dbReference type="ARBA" id="ARBA00023295"/>
    </source>
</evidence>
<proteinExistence type="inferred from homology"/>
<dbReference type="PANTHER" id="PTHR12145:SF38">
    <property type="entry name" value="MANNAN ENDO-1,6-ALPHA-MANNOSIDASE"/>
    <property type="match status" value="1"/>
</dbReference>
<dbReference type="Gene3D" id="1.50.10.20">
    <property type="match status" value="1"/>
</dbReference>
<dbReference type="FunFam" id="1.50.10.20:FF:000006">
    <property type="entry name" value="Mannan endo-1,6-alpha-mannosidase"/>
    <property type="match status" value="1"/>
</dbReference>